<evidence type="ECO:0000256" key="3">
    <source>
        <dbReference type="ARBA" id="ARBA00022737"/>
    </source>
</evidence>
<name>A0AA87ZPV4_FICCA</name>
<dbReference type="Proteomes" id="UP001187192">
    <property type="component" value="Unassembled WGS sequence"/>
</dbReference>
<evidence type="ECO:0000256" key="1">
    <source>
        <dbReference type="ARBA" id="ARBA00004623"/>
    </source>
</evidence>
<feature type="region of interest" description="Disordered" evidence="5">
    <location>
        <begin position="1"/>
        <end position="49"/>
    </location>
</feature>
<comment type="subcellular location">
    <subcellularLocation>
        <location evidence="1">Preautophagosomal structure membrane</location>
        <topology evidence="1">Peripheral membrane protein</topology>
    </subcellularLocation>
</comment>
<comment type="similarity">
    <text evidence="4">Belongs to the WD repeat PROPPIN family.</text>
</comment>
<evidence type="ECO:0000313" key="7">
    <source>
        <dbReference type="Proteomes" id="UP001187192"/>
    </source>
</evidence>
<dbReference type="SMART" id="SM00320">
    <property type="entry name" value="WD40"/>
    <property type="match status" value="3"/>
</dbReference>
<organism evidence="6 7">
    <name type="scientific">Ficus carica</name>
    <name type="common">Common fig</name>
    <dbReference type="NCBI Taxonomy" id="3494"/>
    <lineage>
        <taxon>Eukaryota</taxon>
        <taxon>Viridiplantae</taxon>
        <taxon>Streptophyta</taxon>
        <taxon>Embryophyta</taxon>
        <taxon>Tracheophyta</taxon>
        <taxon>Spermatophyta</taxon>
        <taxon>Magnoliopsida</taxon>
        <taxon>eudicotyledons</taxon>
        <taxon>Gunneridae</taxon>
        <taxon>Pentapetalae</taxon>
        <taxon>rosids</taxon>
        <taxon>fabids</taxon>
        <taxon>Rosales</taxon>
        <taxon>Moraceae</taxon>
        <taxon>Ficeae</taxon>
        <taxon>Ficus</taxon>
    </lineage>
</organism>
<evidence type="ECO:0000256" key="5">
    <source>
        <dbReference type="SAM" id="MobiDB-lite"/>
    </source>
</evidence>
<protein>
    <submittedName>
        <fullName evidence="6">Uncharacterized protein</fullName>
    </submittedName>
</protein>
<dbReference type="PANTHER" id="PTHR11227">
    <property type="entry name" value="WD-REPEAT PROTEIN INTERACTING WITH PHOSPHOINOSIDES WIPI -RELATED"/>
    <property type="match status" value="1"/>
</dbReference>
<dbReference type="AlphaFoldDB" id="A0AA87ZPV4"/>
<dbReference type="SUPFAM" id="SSF50978">
    <property type="entry name" value="WD40 repeat-like"/>
    <property type="match status" value="1"/>
</dbReference>
<dbReference type="InterPro" id="IPR036322">
    <property type="entry name" value="WD40_repeat_dom_sf"/>
</dbReference>
<dbReference type="Pfam" id="PF21032">
    <property type="entry name" value="PROPPIN"/>
    <property type="match status" value="1"/>
</dbReference>
<dbReference type="InterPro" id="IPR015943">
    <property type="entry name" value="WD40/YVTN_repeat-like_dom_sf"/>
</dbReference>
<dbReference type="Gene3D" id="2.130.10.10">
    <property type="entry name" value="YVTN repeat-like/Quinoprotein amine dehydrogenase"/>
    <property type="match status" value="1"/>
</dbReference>
<proteinExistence type="inferred from homology"/>
<gene>
    <name evidence="6" type="ORF">TIFTF001_007327</name>
</gene>
<evidence type="ECO:0000313" key="6">
    <source>
        <dbReference type="EMBL" id="GMN38057.1"/>
    </source>
</evidence>
<keyword evidence="2" id="KW-0853">WD repeat</keyword>
<comment type="caution">
    <text evidence="6">The sequence shown here is derived from an EMBL/GenBank/DDBJ whole genome shotgun (WGS) entry which is preliminary data.</text>
</comment>
<dbReference type="EMBL" id="BTGU01000007">
    <property type="protein sequence ID" value="GMN38057.1"/>
    <property type="molecule type" value="Genomic_DNA"/>
</dbReference>
<evidence type="ECO:0000256" key="4">
    <source>
        <dbReference type="ARBA" id="ARBA00025740"/>
    </source>
</evidence>
<keyword evidence="7" id="KW-1185">Reference proteome</keyword>
<sequence>MATPSAFSSPLSLSAPNPHSSNTNSDSNSPTTASSGLNPNPNQSHSPSSSLLNLAFGHDHSFFSACTDHGLRVFSCDPFAEVYCRDGGGIGAADMLSRSNLLAVVGGGPNPQFSPNKVKLWCDVQGRFVGELACSSAVLAVRLRRDLIAVVMERKALVFNFGDLRILRVIETAANPKGLWAVSEWGWSAVLVFLGSRRGEVRIEHHASRRTKYIEAHESDIACLGLTQDGRFLATASTKGTLVRVFRTADGTLLQEVRRGVNKAEIHSLAFSSTSQWLAVSSDKGTVHVFSLKVNSENPGNVKSRNVLSYYTLAVTSLIPSLSSIKGVLPKYFSSEWSVAQFRLVESSPYIVAFGHMKNTIIILGMNGSFYRCQFDPVKGGEMSQLEYHNFLNSK</sequence>
<dbReference type="InterPro" id="IPR048720">
    <property type="entry name" value="PROPPIN"/>
</dbReference>
<dbReference type="InterPro" id="IPR001680">
    <property type="entry name" value="WD40_rpt"/>
</dbReference>
<evidence type="ECO:0000256" key="2">
    <source>
        <dbReference type="ARBA" id="ARBA00022574"/>
    </source>
</evidence>
<reference evidence="6" key="1">
    <citation type="submission" date="2023-07" db="EMBL/GenBank/DDBJ databases">
        <title>draft genome sequence of fig (Ficus carica).</title>
        <authorList>
            <person name="Takahashi T."/>
            <person name="Nishimura K."/>
        </authorList>
    </citation>
    <scope>NUCLEOTIDE SEQUENCE</scope>
</reference>
<dbReference type="GO" id="GO:0034045">
    <property type="term" value="C:phagophore assembly site membrane"/>
    <property type="evidence" value="ECO:0007669"/>
    <property type="project" value="UniProtKB-SubCell"/>
</dbReference>
<keyword evidence="3" id="KW-0677">Repeat</keyword>
<accession>A0AA87ZPV4</accession>